<keyword evidence="2" id="KW-0732">Signal</keyword>
<dbReference type="SUPFAM" id="SSF51004">
    <property type="entry name" value="C-terminal (heme d1) domain of cytochrome cd1-nitrite reductase"/>
    <property type="match status" value="1"/>
</dbReference>
<reference evidence="3" key="1">
    <citation type="journal article" date="2020" name="Stud. Mycol.">
        <title>101 Dothideomycetes genomes: a test case for predicting lifestyles and emergence of pathogens.</title>
        <authorList>
            <person name="Haridas S."/>
            <person name="Albert R."/>
            <person name="Binder M."/>
            <person name="Bloem J."/>
            <person name="Labutti K."/>
            <person name="Salamov A."/>
            <person name="Andreopoulos B."/>
            <person name="Baker S."/>
            <person name="Barry K."/>
            <person name="Bills G."/>
            <person name="Bluhm B."/>
            <person name="Cannon C."/>
            <person name="Castanera R."/>
            <person name="Culley D."/>
            <person name="Daum C."/>
            <person name="Ezra D."/>
            <person name="Gonzalez J."/>
            <person name="Henrissat B."/>
            <person name="Kuo A."/>
            <person name="Liang C."/>
            <person name="Lipzen A."/>
            <person name="Lutzoni F."/>
            <person name="Magnuson J."/>
            <person name="Mondo S."/>
            <person name="Nolan M."/>
            <person name="Ohm R."/>
            <person name="Pangilinan J."/>
            <person name="Park H.-J."/>
            <person name="Ramirez L."/>
            <person name="Alfaro M."/>
            <person name="Sun H."/>
            <person name="Tritt A."/>
            <person name="Yoshinaga Y."/>
            <person name="Zwiers L.-H."/>
            <person name="Turgeon B."/>
            <person name="Goodwin S."/>
            <person name="Spatafora J."/>
            <person name="Crous P."/>
            <person name="Grigoriev I."/>
        </authorList>
    </citation>
    <scope>NUCLEOTIDE SEQUENCE</scope>
    <source>
        <strain evidence="3">CBS 279.74</strain>
    </source>
</reference>
<accession>A0A6G1K8C1</accession>
<proteinExistence type="inferred from homology"/>
<dbReference type="InterPro" id="IPR011048">
    <property type="entry name" value="Haem_d1_sf"/>
</dbReference>
<dbReference type="Pfam" id="PF10282">
    <property type="entry name" value="Lactonase"/>
    <property type="match status" value="1"/>
</dbReference>
<evidence type="ECO:0000256" key="1">
    <source>
        <dbReference type="ARBA" id="ARBA00005564"/>
    </source>
</evidence>
<feature type="signal peptide" evidence="2">
    <location>
        <begin position="1"/>
        <end position="20"/>
    </location>
</feature>
<dbReference type="EMBL" id="MU005771">
    <property type="protein sequence ID" value="KAF2709136.1"/>
    <property type="molecule type" value="Genomic_DNA"/>
</dbReference>
<dbReference type="PANTHER" id="PTHR30344:SF1">
    <property type="entry name" value="6-PHOSPHOGLUCONOLACTONASE"/>
    <property type="match status" value="1"/>
</dbReference>
<keyword evidence="4" id="KW-1185">Reference proteome</keyword>
<dbReference type="InterPro" id="IPR019405">
    <property type="entry name" value="Lactonase_7-beta_prop"/>
</dbReference>
<evidence type="ECO:0000313" key="3">
    <source>
        <dbReference type="EMBL" id="KAF2709136.1"/>
    </source>
</evidence>
<dbReference type="OrthoDB" id="9972196at2759"/>
<dbReference type="InterPro" id="IPR050282">
    <property type="entry name" value="Cycloisomerase_2"/>
</dbReference>
<dbReference type="InterPro" id="IPR015943">
    <property type="entry name" value="WD40/YVTN_repeat-like_dom_sf"/>
</dbReference>
<dbReference type="Proteomes" id="UP000799428">
    <property type="component" value="Unassembled WGS sequence"/>
</dbReference>
<dbReference type="PANTHER" id="PTHR30344">
    <property type="entry name" value="6-PHOSPHOGLUCONOLACTONASE-RELATED"/>
    <property type="match status" value="1"/>
</dbReference>
<dbReference type="GO" id="GO:0016853">
    <property type="term" value="F:isomerase activity"/>
    <property type="evidence" value="ECO:0007669"/>
    <property type="project" value="UniProtKB-KW"/>
</dbReference>
<name>A0A6G1K8C1_9PLEO</name>
<comment type="similarity">
    <text evidence="1">Belongs to the cycloisomerase 2 family.</text>
</comment>
<evidence type="ECO:0000313" key="4">
    <source>
        <dbReference type="Proteomes" id="UP000799428"/>
    </source>
</evidence>
<keyword evidence="3" id="KW-0413">Isomerase</keyword>
<dbReference type="Gene3D" id="2.130.10.10">
    <property type="entry name" value="YVTN repeat-like/Quinoprotein amine dehydrogenase"/>
    <property type="match status" value="1"/>
</dbReference>
<feature type="chain" id="PRO_5026036470" evidence="2">
    <location>
        <begin position="21"/>
        <end position="406"/>
    </location>
</feature>
<dbReference type="GO" id="GO:0017057">
    <property type="term" value="F:6-phosphogluconolactonase activity"/>
    <property type="evidence" value="ECO:0007669"/>
    <property type="project" value="TreeGrafter"/>
</dbReference>
<evidence type="ECO:0000256" key="2">
    <source>
        <dbReference type="SAM" id="SignalP"/>
    </source>
</evidence>
<dbReference type="AlphaFoldDB" id="A0A6G1K8C1"/>
<gene>
    <name evidence="3" type="ORF">K504DRAFT_491726</name>
</gene>
<sequence length="406" mass="43385">MAPVKLIALAAMSLVSNILAVRLLGTHFSGQIYTYELNLSNATAGALSISTKTTGCGVTPTWVYLDESTRTVYCVDESWQGSGVLTQWSLDEKAGSAPKLTGSAVTPGNSVHGSLYGGQDGKSFIVTSEYSPSTFTTYKLPITASTKPIQTLQFTMAAPGPRPDRQDKPHPHSAFTDPTGAYLIVPDLGADLTRIYKINKDTGILTVCPAIKSLPGDGPRHGLFNKAKDTLKYYSLNEVSSSVGVYDVVYPSRNSTNSDCLSLVLQQTVSNYGPSVPLGNIYVKSAEIRIVGDYLYASNRNDTTFGFEQDSIATFQIGASGALTFVELANSYSYYPRSFSFNKAGTYVAIGGQTTANIAIVSRDTETGKLGRLVANVNVPPRGTYGGEDGISSIVWDEPEVSHPSI</sequence>
<organism evidence="3 4">
    <name type="scientific">Pleomassaria siparia CBS 279.74</name>
    <dbReference type="NCBI Taxonomy" id="1314801"/>
    <lineage>
        <taxon>Eukaryota</taxon>
        <taxon>Fungi</taxon>
        <taxon>Dikarya</taxon>
        <taxon>Ascomycota</taxon>
        <taxon>Pezizomycotina</taxon>
        <taxon>Dothideomycetes</taxon>
        <taxon>Pleosporomycetidae</taxon>
        <taxon>Pleosporales</taxon>
        <taxon>Pleomassariaceae</taxon>
        <taxon>Pleomassaria</taxon>
    </lineage>
</organism>
<protein>
    <submittedName>
        <fullName evidence="3">Putative isomerase YbhE</fullName>
    </submittedName>
</protein>